<proteinExistence type="predicted"/>
<dbReference type="AlphaFoldDB" id="A0A4Q7ASL5"/>
<dbReference type="InterPro" id="IPR027396">
    <property type="entry name" value="DsrEFH-like"/>
</dbReference>
<reference evidence="1 2" key="1">
    <citation type="submission" date="2019-02" db="EMBL/GenBank/DDBJ databases">
        <title>The Batch Genome Submission of Acinetobacter spp. strains.</title>
        <authorList>
            <person name="Qin J."/>
            <person name="Hu Y."/>
            <person name="Ye H."/>
            <person name="Wei L."/>
            <person name="Feng Y."/>
            <person name="Zong Z."/>
        </authorList>
    </citation>
    <scope>NUCLEOTIDE SEQUENCE [LARGE SCALE GENOMIC DNA]</scope>
    <source>
        <strain evidence="1 2">WCHABo060081</strain>
    </source>
</reference>
<accession>A0A4Q7ASL5</accession>
<protein>
    <recommendedName>
        <fullName evidence="3">DsrH like protein</fullName>
    </recommendedName>
</protein>
<comment type="caution">
    <text evidence="1">The sequence shown here is derived from an EMBL/GenBank/DDBJ whole genome shotgun (WGS) entry which is preliminary data.</text>
</comment>
<gene>
    <name evidence="1" type="ORF">EXE25_15570</name>
</gene>
<dbReference type="EMBL" id="SGSU01000020">
    <property type="protein sequence ID" value="RZG64790.1"/>
    <property type="molecule type" value="Genomic_DNA"/>
</dbReference>
<organism evidence="1 2">
    <name type="scientific">Acinetobacter bouvetii</name>
    <dbReference type="NCBI Taxonomy" id="202951"/>
    <lineage>
        <taxon>Bacteria</taxon>
        <taxon>Pseudomonadati</taxon>
        <taxon>Pseudomonadota</taxon>
        <taxon>Gammaproteobacteria</taxon>
        <taxon>Moraxellales</taxon>
        <taxon>Moraxellaceae</taxon>
        <taxon>Acinetobacter</taxon>
    </lineage>
</organism>
<sequence length="98" mass="10765">MSGKKSSENTLYLIQASYAAAPLALSKLQQLYTSGNQVVLMGESVMHAAHEAIQALENCYVLENEQPLLNSAQNNIQLINYGQFAALCLQFTRCISIK</sequence>
<name>A0A4Q7ASL5_9GAMM</name>
<evidence type="ECO:0000313" key="2">
    <source>
        <dbReference type="Proteomes" id="UP000293483"/>
    </source>
</evidence>
<evidence type="ECO:0000313" key="1">
    <source>
        <dbReference type="EMBL" id="RZG64790.1"/>
    </source>
</evidence>
<dbReference type="STRING" id="202951.GCA_001485025_00787"/>
<dbReference type="Gene3D" id="3.40.1260.10">
    <property type="entry name" value="DsrEFH-like"/>
    <property type="match status" value="1"/>
</dbReference>
<dbReference type="Proteomes" id="UP000293483">
    <property type="component" value="Unassembled WGS sequence"/>
</dbReference>
<dbReference type="RefSeq" id="WP_130147843.1">
    <property type="nucleotide sequence ID" value="NZ_SGSU01000020.1"/>
</dbReference>
<evidence type="ECO:0008006" key="3">
    <source>
        <dbReference type="Google" id="ProtNLM"/>
    </source>
</evidence>
<dbReference type="SUPFAM" id="SSF75169">
    <property type="entry name" value="DsrEFH-like"/>
    <property type="match status" value="1"/>
</dbReference>